<name>A0ABW0BMH4_9ACTN</name>
<gene>
    <name evidence="2" type="ORF">ACFPGP_17325</name>
</gene>
<evidence type="ECO:0008006" key="4">
    <source>
        <dbReference type="Google" id="ProtNLM"/>
    </source>
</evidence>
<feature type="signal peptide" evidence="1">
    <location>
        <begin position="1"/>
        <end position="24"/>
    </location>
</feature>
<keyword evidence="1" id="KW-0732">Signal</keyword>
<reference evidence="3" key="1">
    <citation type="journal article" date="2019" name="Int. J. Syst. Evol. Microbiol.">
        <title>The Global Catalogue of Microorganisms (GCM) 10K type strain sequencing project: providing services to taxonomists for standard genome sequencing and annotation.</title>
        <authorList>
            <consortium name="The Broad Institute Genomics Platform"/>
            <consortium name="The Broad Institute Genome Sequencing Center for Infectious Disease"/>
            <person name="Wu L."/>
            <person name="Ma J."/>
        </authorList>
    </citation>
    <scope>NUCLEOTIDE SEQUENCE [LARGE SCALE GENOMIC DNA]</scope>
    <source>
        <strain evidence="3">DFY41</strain>
    </source>
</reference>
<dbReference type="EMBL" id="JBHSKD010000024">
    <property type="protein sequence ID" value="MFC5178443.1"/>
    <property type="molecule type" value="Genomic_DNA"/>
</dbReference>
<protein>
    <recommendedName>
        <fullName evidence="4">Septum formation-related domain-containing protein</fullName>
    </recommendedName>
</protein>
<evidence type="ECO:0000256" key="1">
    <source>
        <dbReference type="SAM" id="SignalP"/>
    </source>
</evidence>
<sequence length="307" mass="31549">MTSRSLLVRVLLLVGLLVPLGACGTDDTPGSVGGPSGTPGTTVPEGWRTEVWHDASVRVPADWGWGAAPVRIGNDVVTCGDGPAGGAAYVGRPIMLSDLCLGDPLDGPQPTAPSVWLGAALDPGTEDLGGGWVRETVAQGSTTVTVTSDDPALREQVLGSVGGPLDCKPVLHRPSHPDSIVTEGYGDPVSLDVCLYRSLRDDDPLELVYGTTLGQGAARAFADALAAAAPAEPDCGRDLPFEWATLHLTGQPRGDQDLGGGTQEMAIGCGVVESSPGEFHALDEQVLDALRVQGLPSTMFALIGMLG</sequence>
<accession>A0ABW0BMH4</accession>
<evidence type="ECO:0000313" key="2">
    <source>
        <dbReference type="EMBL" id="MFC5178443.1"/>
    </source>
</evidence>
<dbReference type="RefSeq" id="WP_378592047.1">
    <property type="nucleotide sequence ID" value="NZ_JBHSKD010000024.1"/>
</dbReference>
<keyword evidence="3" id="KW-1185">Reference proteome</keyword>
<evidence type="ECO:0000313" key="3">
    <source>
        <dbReference type="Proteomes" id="UP001596087"/>
    </source>
</evidence>
<comment type="caution">
    <text evidence="2">The sequence shown here is derived from an EMBL/GenBank/DDBJ whole genome shotgun (WGS) entry which is preliminary data.</text>
</comment>
<organism evidence="2 3">
    <name type="scientific">Nocardioides taihuensis</name>
    <dbReference type="NCBI Taxonomy" id="1835606"/>
    <lineage>
        <taxon>Bacteria</taxon>
        <taxon>Bacillati</taxon>
        <taxon>Actinomycetota</taxon>
        <taxon>Actinomycetes</taxon>
        <taxon>Propionibacteriales</taxon>
        <taxon>Nocardioidaceae</taxon>
        <taxon>Nocardioides</taxon>
    </lineage>
</organism>
<feature type="chain" id="PRO_5045259769" description="Septum formation-related domain-containing protein" evidence="1">
    <location>
        <begin position="25"/>
        <end position="307"/>
    </location>
</feature>
<proteinExistence type="predicted"/>
<dbReference type="Proteomes" id="UP001596087">
    <property type="component" value="Unassembled WGS sequence"/>
</dbReference>